<dbReference type="KEGG" id="dpp:DICPUDRAFT_80734"/>
<dbReference type="RefSeq" id="XP_003289980.1">
    <property type="nucleotide sequence ID" value="XM_003289932.1"/>
</dbReference>
<evidence type="ECO:0000313" key="1">
    <source>
        <dbReference type="EMBL" id="EGC33506.1"/>
    </source>
</evidence>
<dbReference type="VEuPathDB" id="AmoebaDB:DICPUDRAFT_80734"/>
<reference evidence="2" key="1">
    <citation type="journal article" date="2011" name="Genome Biol.">
        <title>Comparative genomics of the social amoebae Dictyostelium discoideum and Dictyostelium purpureum.</title>
        <authorList>
            <consortium name="US DOE Joint Genome Institute (JGI-PGF)"/>
            <person name="Sucgang R."/>
            <person name="Kuo A."/>
            <person name="Tian X."/>
            <person name="Salerno W."/>
            <person name="Parikh A."/>
            <person name="Feasley C.L."/>
            <person name="Dalin E."/>
            <person name="Tu H."/>
            <person name="Huang E."/>
            <person name="Barry K."/>
            <person name="Lindquist E."/>
            <person name="Shapiro H."/>
            <person name="Bruce D."/>
            <person name="Schmutz J."/>
            <person name="Salamov A."/>
            <person name="Fey P."/>
            <person name="Gaudet P."/>
            <person name="Anjard C."/>
            <person name="Babu M.M."/>
            <person name="Basu S."/>
            <person name="Bushmanova Y."/>
            <person name="van der Wel H."/>
            <person name="Katoh-Kurasawa M."/>
            <person name="Dinh C."/>
            <person name="Coutinho P.M."/>
            <person name="Saito T."/>
            <person name="Elias M."/>
            <person name="Schaap P."/>
            <person name="Kay R.R."/>
            <person name="Henrissat B."/>
            <person name="Eichinger L."/>
            <person name="Rivero F."/>
            <person name="Putnam N.H."/>
            <person name="West C.M."/>
            <person name="Loomis W.F."/>
            <person name="Chisholm R.L."/>
            <person name="Shaulsky G."/>
            <person name="Strassmann J.E."/>
            <person name="Queller D.C."/>
            <person name="Kuspa A."/>
            <person name="Grigoriev I.V."/>
        </authorList>
    </citation>
    <scope>NUCLEOTIDE SEQUENCE [LARGE SCALE GENOMIC DNA]</scope>
    <source>
        <strain evidence="2">QSDP1</strain>
    </source>
</reference>
<protein>
    <submittedName>
        <fullName evidence="1">Uncharacterized protein</fullName>
    </submittedName>
</protein>
<gene>
    <name evidence="1" type="ORF">DICPUDRAFT_80734</name>
</gene>
<evidence type="ECO:0000313" key="2">
    <source>
        <dbReference type="Proteomes" id="UP000001064"/>
    </source>
</evidence>
<name>F0ZRD2_DICPU</name>
<dbReference type="InParanoid" id="F0ZRD2"/>
<proteinExistence type="predicted"/>
<keyword evidence="2" id="KW-1185">Reference proteome</keyword>
<dbReference type="Proteomes" id="UP000001064">
    <property type="component" value="Unassembled WGS sequence"/>
</dbReference>
<dbReference type="AlphaFoldDB" id="F0ZRD2"/>
<dbReference type="EMBL" id="GL871139">
    <property type="protein sequence ID" value="EGC33506.1"/>
    <property type="molecule type" value="Genomic_DNA"/>
</dbReference>
<dbReference type="GeneID" id="10504325"/>
<sequence length="192" mass="22562">MKLIFTFYFFLIYFNFFYHCSSKQLNYYSLSNEGRPYPQPREWKTINSNDGYSSVDLIKFQSYPNQVEEFRLEINEDLYYKDININIASHDPKVQSKIKLEFGENKYITGKTPWLVQVCGVESINFNITCINKMENEPCSLTILINSTSTIDLCSNGVEFNYVAILNDWFDSLVKTGDVIYYILEKFIPITK</sequence>
<dbReference type="eggNOG" id="ENOG502RIKV">
    <property type="taxonomic scope" value="Eukaryota"/>
</dbReference>
<organism evidence="1 2">
    <name type="scientific">Dictyostelium purpureum</name>
    <name type="common">Slime mold</name>
    <dbReference type="NCBI Taxonomy" id="5786"/>
    <lineage>
        <taxon>Eukaryota</taxon>
        <taxon>Amoebozoa</taxon>
        <taxon>Evosea</taxon>
        <taxon>Eumycetozoa</taxon>
        <taxon>Dictyostelia</taxon>
        <taxon>Dictyosteliales</taxon>
        <taxon>Dictyosteliaceae</taxon>
        <taxon>Dictyostelium</taxon>
    </lineage>
</organism>
<accession>F0ZRD2</accession>